<evidence type="ECO:0000256" key="2">
    <source>
        <dbReference type="SAM" id="MobiDB-lite"/>
    </source>
</evidence>
<dbReference type="InterPro" id="IPR005883">
    <property type="entry name" value="PilM"/>
</dbReference>
<dbReference type="AlphaFoldDB" id="A0A5C6CZ34"/>
<dbReference type="EMBL" id="SJPS01000002">
    <property type="protein sequence ID" value="TWU28266.1"/>
    <property type="molecule type" value="Genomic_DNA"/>
</dbReference>
<feature type="region of interest" description="Disordered" evidence="2">
    <location>
        <begin position="723"/>
        <end position="744"/>
    </location>
</feature>
<dbReference type="NCBIfam" id="TIGR01175">
    <property type="entry name" value="pilM"/>
    <property type="match status" value="1"/>
</dbReference>
<feature type="compositionally biased region" description="Acidic residues" evidence="2">
    <location>
        <begin position="735"/>
        <end position="744"/>
    </location>
</feature>
<reference evidence="3 4" key="1">
    <citation type="submission" date="2019-02" db="EMBL/GenBank/DDBJ databases">
        <title>Deep-cultivation of Planctomycetes and their phenomic and genomic characterization uncovers novel biology.</title>
        <authorList>
            <person name="Wiegand S."/>
            <person name="Jogler M."/>
            <person name="Boedeker C."/>
            <person name="Pinto D."/>
            <person name="Vollmers J."/>
            <person name="Rivas-Marin E."/>
            <person name="Kohn T."/>
            <person name="Peeters S.H."/>
            <person name="Heuer A."/>
            <person name="Rast P."/>
            <person name="Oberbeckmann S."/>
            <person name="Bunk B."/>
            <person name="Jeske O."/>
            <person name="Meyerdierks A."/>
            <person name="Storesund J.E."/>
            <person name="Kallscheuer N."/>
            <person name="Luecker S."/>
            <person name="Lage O.M."/>
            <person name="Pohl T."/>
            <person name="Merkel B.J."/>
            <person name="Hornburger P."/>
            <person name="Mueller R.-W."/>
            <person name="Bruemmer F."/>
            <person name="Labrenz M."/>
            <person name="Spormann A.M."/>
            <person name="Op Den Camp H."/>
            <person name="Overmann J."/>
            <person name="Amann R."/>
            <person name="Jetten M.S.M."/>
            <person name="Mascher T."/>
            <person name="Medema M.H."/>
            <person name="Devos D.P."/>
            <person name="Kaster A.-K."/>
            <person name="Ovreas L."/>
            <person name="Rohde M."/>
            <person name="Galperin M.Y."/>
            <person name="Jogler C."/>
        </authorList>
    </citation>
    <scope>NUCLEOTIDE SEQUENCE [LARGE SCALE GENOMIC DNA]</scope>
    <source>
        <strain evidence="3 4">Pla144</strain>
    </source>
</reference>
<dbReference type="InterPro" id="IPR043129">
    <property type="entry name" value="ATPase_NBD"/>
</dbReference>
<accession>A0A5C6CZ34</accession>
<comment type="caution">
    <text evidence="3">The sequence shown here is derived from an EMBL/GenBank/DDBJ whole genome shotgun (WGS) entry which is preliminary data.</text>
</comment>
<evidence type="ECO:0000313" key="4">
    <source>
        <dbReference type="Proteomes" id="UP000318437"/>
    </source>
</evidence>
<name>A0A5C6CZ34_9BACT</name>
<dbReference type="Gene3D" id="3.30.1490.300">
    <property type="match status" value="1"/>
</dbReference>
<protein>
    <submittedName>
        <fullName evidence="3">Competence protein A</fullName>
    </submittedName>
</protein>
<keyword evidence="4" id="KW-1185">Reference proteome</keyword>
<evidence type="ECO:0000313" key="3">
    <source>
        <dbReference type="EMBL" id="TWU28266.1"/>
    </source>
</evidence>
<evidence type="ECO:0000256" key="1">
    <source>
        <dbReference type="SAM" id="Coils"/>
    </source>
</evidence>
<proteinExistence type="predicted"/>
<dbReference type="RefSeq" id="WP_146449541.1">
    <property type="nucleotide sequence ID" value="NZ_SJPS01000002.1"/>
</dbReference>
<keyword evidence="1" id="KW-0175">Coiled coil</keyword>
<dbReference type="Proteomes" id="UP000318437">
    <property type="component" value="Unassembled WGS sequence"/>
</dbReference>
<organism evidence="3 4">
    <name type="scientific">Bythopirellula polymerisocia</name>
    <dbReference type="NCBI Taxonomy" id="2528003"/>
    <lineage>
        <taxon>Bacteria</taxon>
        <taxon>Pseudomonadati</taxon>
        <taxon>Planctomycetota</taxon>
        <taxon>Planctomycetia</taxon>
        <taxon>Pirellulales</taxon>
        <taxon>Lacipirellulaceae</taxon>
        <taxon>Bythopirellula</taxon>
    </lineage>
</organism>
<dbReference type="OrthoDB" id="9768127at2"/>
<dbReference type="Pfam" id="PF11104">
    <property type="entry name" value="PilM_2"/>
    <property type="match status" value="1"/>
</dbReference>
<dbReference type="SUPFAM" id="SSF53067">
    <property type="entry name" value="Actin-like ATPase domain"/>
    <property type="match status" value="2"/>
</dbReference>
<feature type="coiled-coil region" evidence="1">
    <location>
        <begin position="409"/>
        <end position="436"/>
    </location>
</feature>
<sequence>MANSIAVWGIDIGQCALKALLCRPHEKEADRIVVESFDYIEYPKILSQPESEPEELVREALTQFLSRNEVAGDRVAISVAGQNGLARFIKLPPVESKKIPDIVKYEARQQIPFSLDDVVWDYQQLTGGSEEDGFALEPEVGIFAMKRDQVARALKPLEDAGIEVDFIQLMPLAVYNFICFDRLGDFKAETYNPQKPPNSTVVISLGTDTTDLVVTNGFRVWQRNIPIGGSHFTRALSKELKLTFVKAEHLKRNATEADDPKAVFQAMRPVFSDLLSEIQRSLGYFTSIDKSAKIGNVLALGNAMKLPGLQRYLSQNLEYDVKPVTEFMQLSAGSAAGKPQFKDNTLSFAVAYGLCLQGLGKAELRTNLLPEEIVRTRLVLSKKPWAVAGAAAILAGLTFNYFSHVSAWRETDNEAMKQAEQQAQSVQTTAAGYQSEKTTIHGDFESVSQTGEKLISNVEGRLRWLELLKAVDSALPKDPRPAEERKQTAEDISSREELHIVSMESQKFTDLATEWFSLVEAAYNDSKGKQAAEGADVEPMDPAMGMEGMGEEATAEGGGGDLSGAGWVIQLTGYHYHNSKSDRTNQTGEFVKNTLIKNLEEGTVQLPDGEDGEMIDVPMQDLAISHVWLVRDQKLRDEPINPDAALNTSAGGTGGGYGGEGGYGGGYGRGGEGAGLTPGVDGEQSKIITLRRYDFIVQFVWQPKTRAEREELDAARKLAAEEAAAAAAANAGDESGADLEEPEN</sequence>
<dbReference type="InterPro" id="IPR050696">
    <property type="entry name" value="FtsA/MreB"/>
</dbReference>
<feature type="compositionally biased region" description="Low complexity" evidence="2">
    <location>
        <begin position="723"/>
        <end position="734"/>
    </location>
</feature>
<dbReference type="PANTHER" id="PTHR32432:SF3">
    <property type="entry name" value="ETHANOLAMINE UTILIZATION PROTEIN EUTJ"/>
    <property type="match status" value="1"/>
</dbReference>
<dbReference type="PANTHER" id="PTHR32432">
    <property type="entry name" value="CELL DIVISION PROTEIN FTSA-RELATED"/>
    <property type="match status" value="1"/>
</dbReference>
<dbReference type="CDD" id="cd24049">
    <property type="entry name" value="ASKHA_NBD_PilM"/>
    <property type="match status" value="1"/>
</dbReference>
<gene>
    <name evidence="3" type="ORF">Pla144_15530</name>
</gene>
<dbReference type="Gene3D" id="3.30.420.40">
    <property type="match status" value="2"/>
</dbReference>